<dbReference type="InterPro" id="IPR014710">
    <property type="entry name" value="RmlC-like_jellyroll"/>
</dbReference>
<sequence>MSENALDRGIADLCKSWTGFNSDTIVQCRAVLARLTASPRSESWLAELHERKAPTTELYRDPEQGFILLAHVETKGLYRNPHNHGNGWVFYALQHGVVEMSTYGQFKEQVNGEGLVSRGAYTMKAGDCSAFLPGDIHDTLCVSEYSLMFRLTSCDFSVEKRAGRLQQFKPVTRAHV</sequence>
<dbReference type="RefSeq" id="WP_301416474.1">
    <property type="nucleotide sequence ID" value="NZ_CP098023.1"/>
</dbReference>
<reference evidence="1 2" key="1">
    <citation type="submission" date="2022-05" db="EMBL/GenBank/DDBJ databases">
        <title>Microbulbifer sp. nov., isolated from sponge.</title>
        <authorList>
            <person name="Gao L."/>
        </authorList>
    </citation>
    <scope>NUCLEOTIDE SEQUENCE [LARGE SCALE GENOMIC DNA]</scope>
    <source>
        <strain evidence="1 2">MI-G</strain>
    </source>
</reference>
<keyword evidence="2" id="KW-1185">Reference proteome</keyword>
<proteinExistence type="predicted"/>
<evidence type="ECO:0000313" key="1">
    <source>
        <dbReference type="EMBL" id="WKD50309.1"/>
    </source>
</evidence>
<evidence type="ECO:0000313" key="2">
    <source>
        <dbReference type="Proteomes" id="UP001321520"/>
    </source>
</evidence>
<gene>
    <name evidence="1" type="ORF">M8T91_02435</name>
</gene>
<evidence type="ECO:0008006" key="3">
    <source>
        <dbReference type="Google" id="ProtNLM"/>
    </source>
</evidence>
<dbReference type="InterPro" id="IPR011051">
    <property type="entry name" value="RmlC_Cupin_sf"/>
</dbReference>
<dbReference type="EMBL" id="CP098023">
    <property type="protein sequence ID" value="WKD50309.1"/>
    <property type="molecule type" value="Genomic_DNA"/>
</dbReference>
<name>A0ABY9EFJ7_9GAMM</name>
<dbReference type="SUPFAM" id="SSF51182">
    <property type="entry name" value="RmlC-like cupins"/>
    <property type="match status" value="1"/>
</dbReference>
<protein>
    <recommendedName>
        <fullName evidence="3">Cupin</fullName>
    </recommendedName>
</protein>
<organism evidence="1 2">
    <name type="scientific">Microbulbifer spongiae</name>
    <dbReference type="NCBI Taxonomy" id="2944933"/>
    <lineage>
        <taxon>Bacteria</taxon>
        <taxon>Pseudomonadati</taxon>
        <taxon>Pseudomonadota</taxon>
        <taxon>Gammaproteobacteria</taxon>
        <taxon>Cellvibrionales</taxon>
        <taxon>Microbulbiferaceae</taxon>
        <taxon>Microbulbifer</taxon>
    </lineage>
</organism>
<dbReference type="Proteomes" id="UP001321520">
    <property type="component" value="Chromosome"/>
</dbReference>
<accession>A0ABY9EFJ7</accession>
<dbReference type="Gene3D" id="2.60.120.10">
    <property type="entry name" value="Jelly Rolls"/>
    <property type="match status" value="1"/>
</dbReference>